<reference evidence="9" key="2">
    <citation type="journal article" date="2022" name="Microbiol. Resour. Announc.">
        <title>Whole-Genome Sequence of Entomortierella parvispora E1425, a Mucoromycotan Fungus Associated with Burkholderiaceae-Related Endosymbiotic Bacteria.</title>
        <authorList>
            <person name="Herlambang A."/>
            <person name="Guo Y."/>
            <person name="Takashima Y."/>
            <person name="Narisawa K."/>
            <person name="Ohta H."/>
            <person name="Nishizawa T."/>
        </authorList>
    </citation>
    <scope>NUCLEOTIDE SEQUENCE</scope>
    <source>
        <strain evidence="9">E1425</strain>
    </source>
</reference>
<dbReference type="GO" id="GO:0016788">
    <property type="term" value="F:hydrolase activity, acting on ester bonds"/>
    <property type="evidence" value="ECO:0007669"/>
    <property type="project" value="InterPro"/>
</dbReference>
<evidence type="ECO:0000256" key="7">
    <source>
        <dbReference type="ARBA" id="ARBA00023180"/>
    </source>
</evidence>
<evidence type="ECO:0000256" key="5">
    <source>
        <dbReference type="ARBA" id="ARBA00022801"/>
    </source>
</evidence>
<evidence type="ECO:0000256" key="6">
    <source>
        <dbReference type="ARBA" id="ARBA00023157"/>
    </source>
</evidence>
<keyword evidence="6" id="KW-1015">Disulfide bond</keyword>
<dbReference type="GO" id="GO:0046872">
    <property type="term" value="F:metal ion binding"/>
    <property type="evidence" value="ECO:0007669"/>
    <property type="project" value="UniProtKB-KW"/>
</dbReference>
<dbReference type="GO" id="GO:0003676">
    <property type="term" value="F:nucleic acid binding"/>
    <property type="evidence" value="ECO:0007669"/>
    <property type="project" value="InterPro"/>
</dbReference>
<proteinExistence type="inferred from homology"/>
<dbReference type="EMBL" id="BQFW01000003">
    <property type="protein sequence ID" value="GJJ69972.1"/>
    <property type="molecule type" value="Genomic_DNA"/>
</dbReference>
<keyword evidence="2" id="KW-0540">Nuclease</keyword>
<dbReference type="SUPFAM" id="SSF48537">
    <property type="entry name" value="Phospholipase C/P1 nuclease"/>
    <property type="match status" value="1"/>
</dbReference>
<dbReference type="CDD" id="cd11010">
    <property type="entry name" value="S1-P1_nuclease"/>
    <property type="match status" value="1"/>
</dbReference>
<dbReference type="Gene3D" id="1.10.575.10">
    <property type="entry name" value="P1 Nuclease"/>
    <property type="match status" value="1"/>
</dbReference>
<keyword evidence="8" id="KW-0732">Signal</keyword>
<evidence type="ECO:0000256" key="8">
    <source>
        <dbReference type="SAM" id="SignalP"/>
    </source>
</evidence>
<keyword evidence="5" id="KW-0378">Hydrolase</keyword>
<organism evidence="9 10">
    <name type="scientific">Entomortierella parvispora</name>
    <dbReference type="NCBI Taxonomy" id="205924"/>
    <lineage>
        <taxon>Eukaryota</taxon>
        <taxon>Fungi</taxon>
        <taxon>Fungi incertae sedis</taxon>
        <taxon>Mucoromycota</taxon>
        <taxon>Mortierellomycotina</taxon>
        <taxon>Mortierellomycetes</taxon>
        <taxon>Mortierellales</taxon>
        <taxon>Mortierellaceae</taxon>
        <taxon>Entomortierella</taxon>
    </lineage>
</organism>
<sequence length="328" mass="36409">MRLSSVSFAVASLVAFGTSHVHAWGAVGHTITGQIAQQFLTAQTASQVEQILSPTYQGLLGDAAPWADTVRYISGYKWATPQHFINPKGDDPPNHCVMEYVYSGQDNVNAIFNMTATLVQFQANPPTSSEDIQTRGDALKFLIHFVGDVHQPLHDSTRERGGNEAPIKWGKTKNNLHHMWDTLILTKDIEDRFNNDPSAYVADTLSLIHNSSVWSSEMPTWTACDSSLNNVQTPWSTTIDTLKTVCPIEWATTQNQQDCTYIWQNYSPTKDYSTTYFQSVTGPANGYLLQKWLAAAGVRMATLLNEIFDPTAAPPLSKRGISRLPKEV</sequence>
<comment type="similarity">
    <text evidence="1">Belongs to the nuclease type I family.</text>
</comment>
<accession>A0A9P3H4M9</accession>
<evidence type="ECO:0000256" key="3">
    <source>
        <dbReference type="ARBA" id="ARBA00022723"/>
    </source>
</evidence>
<dbReference type="PANTHER" id="PTHR33146:SF26">
    <property type="entry name" value="ENDONUCLEASE 4"/>
    <property type="match status" value="1"/>
</dbReference>
<feature type="chain" id="PRO_5040424855" description="Aspergillus nuclease S(1)" evidence="8">
    <location>
        <begin position="24"/>
        <end position="328"/>
    </location>
</feature>
<evidence type="ECO:0000313" key="10">
    <source>
        <dbReference type="Proteomes" id="UP000827284"/>
    </source>
</evidence>
<evidence type="ECO:0000256" key="4">
    <source>
        <dbReference type="ARBA" id="ARBA00022759"/>
    </source>
</evidence>
<dbReference type="Pfam" id="PF02265">
    <property type="entry name" value="S1-P1_nuclease"/>
    <property type="match status" value="1"/>
</dbReference>
<dbReference type="InterPro" id="IPR003154">
    <property type="entry name" value="S1/P1nuclease"/>
</dbReference>
<dbReference type="AlphaFoldDB" id="A0A9P3H4M9"/>
<dbReference type="OrthoDB" id="441446at2759"/>
<protein>
    <recommendedName>
        <fullName evidence="11">Aspergillus nuclease S(1)</fullName>
    </recommendedName>
</protein>
<evidence type="ECO:0000256" key="2">
    <source>
        <dbReference type="ARBA" id="ARBA00022722"/>
    </source>
</evidence>
<keyword evidence="7" id="KW-0325">Glycoprotein</keyword>
<dbReference type="GO" id="GO:0006308">
    <property type="term" value="P:DNA catabolic process"/>
    <property type="evidence" value="ECO:0007669"/>
    <property type="project" value="InterPro"/>
</dbReference>
<evidence type="ECO:0000313" key="9">
    <source>
        <dbReference type="EMBL" id="GJJ69972.1"/>
    </source>
</evidence>
<feature type="signal peptide" evidence="8">
    <location>
        <begin position="1"/>
        <end position="23"/>
    </location>
</feature>
<keyword evidence="10" id="KW-1185">Reference proteome</keyword>
<comment type="caution">
    <text evidence="9">The sequence shown here is derived from an EMBL/GenBank/DDBJ whole genome shotgun (WGS) entry which is preliminary data.</text>
</comment>
<gene>
    <name evidence="9" type="ORF">EMPS_02321</name>
</gene>
<dbReference type="GO" id="GO:0004519">
    <property type="term" value="F:endonuclease activity"/>
    <property type="evidence" value="ECO:0007669"/>
    <property type="project" value="UniProtKB-KW"/>
</dbReference>
<evidence type="ECO:0000256" key="1">
    <source>
        <dbReference type="ARBA" id="ARBA00009547"/>
    </source>
</evidence>
<evidence type="ECO:0008006" key="11">
    <source>
        <dbReference type="Google" id="ProtNLM"/>
    </source>
</evidence>
<dbReference type="InterPro" id="IPR008947">
    <property type="entry name" value="PLipase_C/P1_nuclease_dom_sf"/>
</dbReference>
<name>A0A9P3H4M9_9FUNG</name>
<keyword evidence="4" id="KW-0255">Endonuclease</keyword>
<keyword evidence="3" id="KW-0479">Metal-binding</keyword>
<reference evidence="9" key="1">
    <citation type="submission" date="2021-11" db="EMBL/GenBank/DDBJ databases">
        <authorList>
            <person name="Herlambang A."/>
            <person name="Guo Y."/>
            <person name="Takashima Y."/>
            <person name="Nishizawa T."/>
        </authorList>
    </citation>
    <scope>NUCLEOTIDE SEQUENCE</scope>
    <source>
        <strain evidence="9">E1425</strain>
    </source>
</reference>
<dbReference type="PANTHER" id="PTHR33146">
    <property type="entry name" value="ENDONUCLEASE 4"/>
    <property type="match status" value="1"/>
</dbReference>
<dbReference type="Proteomes" id="UP000827284">
    <property type="component" value="Unassembled WGS sequence"/>
</dbReference>